<dbReference type="EMBL" id="CP111016">
    <property type="protein sequence ID" value="WAR04671.1"/>
    <property type="molecule type" value="Genomic_DNA"/>
</dbReference>
<dbReference type="SUPFAM" id="SSF56399">
    <property type="entry name" value="ADP-ribosylation"/>
    <property type="match status" value="1"/>
</dbReference>
<sequence length="158" mass="18183">MTAKSEKPRQDVYQPYRTFMEKQKRKVLRRNGDGFGKTMLADIFFLNLHEDSMLMSQTEHSSTLDKRNLYHGTDSVNAIRGICTNNFDFRLSGKNATRHGDGAYFASDAKYSHLYTNPPMRYMFQAVVLVGSYTQERKSRITLVFQSETVGKIQNGCM</sequence>
<proteinExistence type="predicted"/>
<keyword evidence="1" id="KW-0808">Transferase</keyword>
<dbReference type="PANTHER" id="PTHR45740">
    <property type="entry name" value="POLY [ADP-RIBOSE] POLYMERASE"/>
    <property type="match status" value="1"/>
</dbReference>
<dbReference type="InterPro" id="IPR051712">
    <property type="entry name" value="ARTD-AVP"/>
</dbReference>
<feature type="domain" description="PARP catalytic" evidence="2">
    <location>
        <begin position="1"/>
        <end position="158"/>
    </location>
</feature>
<dbReference type="PANTHER" id="PTHR45740:SF2">
    <property type="entry name" value="POLY [ADP-RIBOSE] POLYMERASE"/>
    <property type="match status" value="1"/>
</dbReference>
<keyword evidence="1" id="KW-0328">Glycosyltransferase</keyword>
<organism evidence="3 4">
    <name type="scientific">Mya arenaria</name>
    <name type="common">Soft-shell clam</name>
    <dbReference type="NCBI Taxonomy" id="6604"/>
    <lineage>
        <taxon>Eukaryota</taxon>
        <taxon>Metazoa</taxon>
        <taxon>Spiralia</taxon>
        <taxon>Lophotrochozoa</taxon>
        <taxon>Mollusca</taxon>
        <taxon>Bivalvia</taxon>
        <taxon>Autobranchia</taxon>
        <taxon>Heteroconchia</taxon>
        <taxon>Euheterodonta</taxon>
        <taxon>Imparidentia</taxon>
        <taxon>Neoheterodontei</taxon>
        <taxon>Myida</taxon>
        <taxon>Myoidea</taxon>
        <taxon>Myidae</taxon>
        <taxon>Mya</taxon>
    </lineage>
</organism>
<gene>
    <name evidence="3" type="ORF">MAR_020040</name>
</gene>
<keyword evidence="4" id="KW-1185">Reference proteome</keyword>
<dbReference type="Gene3D" id="3.90.228.10">
    <property type="match status" value="1"/>
</dbReference>
<reference evidence="3" key="1">
    <citation type="submission" date="2022-11" db="EMBL/GenBank/DDBJ databases">
        <title>Centuries of genome instability and evolution in soft-shell clam transmissible cancer (bioRxiv).</title>
        <authorList>
            <person name="Hart S.F.M."/>
            <person name="Yonemitsu M.A."/>
            <person name="Giersch R.M."/>
            <person name="Beal B.F."/>
            <person name="Arriagada G."/>
            <person name="Davis B.W."/>
            <person name="Ostrander E.A."/>
            <person name="Goff S.P."/>
            <person name="Metzger M.J."/>
        </authorList>
    </citation>
    <scope>NUCLEOTIDE SEQUENCE</scope>
    <source>
        <strain evidence="3">MELC-2E11</strain>
        <tissue evidence="3">Siphon/mantle</tissue>
    </source>
</reference>
<evidence type="ECO:0000256" key="1">
    <source>
        <dbReference type="RuleBase" id="RU362114"/>
    </source>
</evidence>
<dbReference type="PROSITE" id="PS51059">
    <property type="entry name" value="PARP_CATALYTIC"/>
    <property type="match status" value="1"/>
</dbReference>
<evidence type="ECO:0000313" key="4">
    <source>
        <dbReference type="Proteomes" id="UP001164746"/>
    </source>
</evidence>
<name>A0ABY7E6V8_MYAAR</name>
<dbReference type="EC" id="2.4.2.-" evidence="1"/>
<evidence type="ECO:0000259" key="2">
    <source>
        <dbReference type="PROSITE" id="PS51059"/>
    </source>
</evidence>
<accession>A0ABY7E6V8</accession>
<dbReference type="Pfam" id="PF00644">
    <property type="entry name" value="PARP"/>
    <property type="match status" value="1"/>
</dbReference>
<evidence type="ECO:0000313" key="3">
    <source>
        <dbReference type="EMBL" id="WAR04671.1"/>
    </source>
</evidence>
<protein>
    <recommendedName>
        <fullName evidence="1">Poly [ADP-ribose] polymerase</fullName>
        <shortName evidence="1">PARP</shortName>
        <ecNumber evidence="1">2.4.2.-</ecNumber>
    </recommendedName>
</protein>
<keyword evidence="1" id="KW-0520">NAD</keyword>
<dbReference type="InterPro" id="IPR012317">
    <property type="entry name" value="Poly(ADP-ribose)pol_cat_dom"/>
</dbReference>
<dbReference type="Proteomes" id="UP001164746">
    <property type="component" value="Chromosome 5"/>
</dbReference>